<organism evidence="1 2">
    <name type="scientific">Spirosoma fluviale</name>
    <dbReference type="NCBI Taxonomy" id="1597977"/>
    <lineage>
        <taxon>Bacteria</taxon>
        <taxon>Pseudomonadati</taxon>
        <taxon>Bacteroidota</taxon>
        <taxon>Cytophagia</taxon>
        <taxon>Cytophagales</taxon>
        <taxon>Cytophagaceae</taxon>
        <taxon>Spirosoma</taxon>
    </lineage>
</organism>
<evidence type="ECO:0000313" key="1">
    <source>
        <dbReference type="EMBL" id="SOD80034.1"/>
    </source>
</evidence>
<dbReference type="Proteomes" id="UP000219452">
    <property type="component" value="Unassembled WGS sequence"/>
</dbReference>
<dbReference type="EMBL" id="OCNH01000001">
    <property type="protein sequence ID" value="SOD80034.1"/>
    <property type="molecule type" value="Genomic_DNA"/>
</dbReference>
<sequence length="65" mass="7567">MCGQVLKTSFMSDMKFYKPAMAGFRVRHCWFIKPEFLKEHLGMLVIVCDYAQRRDVAPMIKVLPG</sequence>
<reference evidence="2" key="1">
    <citation type="submission" date="2017-09" db="EMBL/GenBank/DDBJ databases">
        <authorList>
            <person name="Varghese N."/>
            <person name="Submissions S."/>
        </authorList>
    </citation>
    <scope>NUCLEOTIDE SEQUENCE [LARGE SCALE GENOMIC DNA]</scope>
    <source>
        <strain evidence="2">DSM 29961</strain>
    </source>
</reference>
<protein>
    <submittedName>
        <fullName evidence="1">Uncharacterized protein</fullName>
    </submittedName>
</protein>
<dbReference type="AlphaFoldDB" id="A0A286FB15"/>
<proteinExistence type="predicted"/>
<accession>A0A286FB15</accession>
<name>A0A286FB15_9BACT</name>
<evidence type="ECO:0000313" key="2">
    <source>
        <dbReference type="Proteomes" id="UP000219452"/>
    </source>
</evidence>
<gene>
    <name evidence="1" type="ORF">SAMN06269250_1200</name>
</gene>
<keyword evidence="2" id="KW-1185">Reference proteome</keyword>